<keyword evidence="4 7" id="KW-0812">Transmembrane</keyword>
<dbReference type="EMBL" id="FNVG01000017">
    <property type="protein sequence ID" value="SEG52456.1"/>
    <property type="molecule type" value="Genomic_DNA"/>
</dbReference>
<accession>A0A1H6BXB5</accession>
<dbReference type="GO" id="GO:0009246">
    <property type="term" value="P:enterobacterial common antigen biosynthetic process"/>
    <property type="evidence" value="ECO:0007669"/>
    <property type="project" value="TreeGrafter"/>
</dbReference>
<organism evidence="10 11">
    <name type="scientific">Vibrio hangzhouensis</name>
    <dbReference type="NCBI Taxonomy" id="462991"/>
    <lineage>
        <taxon>Bacteria</taxon>
        <taxon>Pseudomonadati</taxon>
        <taxon>Pseudomonadota</taxon>
        <taxon>Gammaproteobacteria</taxon>
        <taxon>Vibrionales</taxon>
        <taxon>Vibrionaceae</taxon>
        <taxon>Vibrio</taxon>
    </lineage>
</organism>
<keyword evidence="3" id="KW-1003">Cell membrane</keyword>
<comment type="similarity">
    <text evidence="2">Belongs to the acyltransferase 3 family.</text>
</comment>
<evidence type="ECO:0000256" key="2">
    <source>
        <dbReference type="ARBA" id="ARBA00007400"/>
    </source>
</evidence>
<evidence type="ECO:0000256" key="7">
    <source>
        <dbReference type="SAM" id="Phobius"/>
    </source>
</evidence>
<feature type="transmembrane region" description="Helical" evidence="7">
    <location>
        <begin position="156"/>
        <end position="175"/>
    </location>
</feature>
<dbReference type="GO" id="GO:0016413">
    <property type="term" value="F:O-acetyltransferase activity"/>
    <property type="evidence" value="ECO:0007669"/>
    <property type="project" value="TreeGrafter"/>
</dbReference>
<feature type="transmembrane region" description="Helical" evidence="7">
    <location>
        <begin position="41"/>
        <end position="65"/>
    </location>
</feature>
<comment type="subcellular location">
    <subcellularLocation>
        <location evidence="1">Cell membrane</location>
        <topology evidence="1">Multi-pass membrane protein</topology>
    </subcellularLocation>
</comment>
<feature type="transmembrane region" description="Helical" evidence="7">
    <location>
        <begin position="181"/>
        <end position="197"/>
    </location>
</feature>
<evidence type="ECO:0000256" key="3">
    <source>
        <dbReference type="ARBA" id="ARBA00022475"/>
    </source>
</evidence>
<dbReference type="Pfam" id="PF01757">
    <property type="entry name" value="Acyl_transf_3"/>
    <property type="match status" value="1"/>
</dbReference>
<dbReference type="GO" id="GO:0005886">
    <property type="term" value="C:plasma membrane"/>
    <property type="evidence" value="ECO:0007669"/>
    <property type="project" value="UniProtKB-SubCell"/>
</dbReference>
<evidence type="ECO:0000313" key="11">
    <source>
        <dbReference type="Proteomes" id="UP000236721"/>
    </source>
</evidence>
<evidence type="ECO:0000313" key="9">
    <source>
        <dbReference type="EMBL" id="SEG52456.1"/>
    </source>
</evidence>
<keyword evidence="11" id="KW-1185">Reference proteome</keyword>
<dbReference type="PANTHER" id="PTHR40074:SF2">
    <property type="entry name" value="O-ACETYLTRANSFERASE WECH"/>
    <property type="match status" value="1"/>
</dbReference>
<dbReference type="InterPro" id="IPR002656">
    <property type="entry name" value="Acyl_transf_3_dom"/>
</dbReference>
<dbReference type="Proteomes" id="UP000236721">
    <property type="component" value="Unassembled WGS sequence"/>
</dbReference>
<dbReference type="AlphaFoldDB" id="A0A1H6BXB5"/>
<evidence type="ECO:0000259" key="8">
    <source>
        <dbReference type="Pfam" id="PF01757"/>
    </source>
</evidence>
<evidence type="ECO:0000313" key="10">
    <source>
        <dbReference type="EMBL" id="SEG65293.1"/>
    </source>
</evidence>
<feature type="transmembrane region" description="Helical" evidence="7">
    <location>
        <begin position="276"/>
        <end position="295"/>
    </location>
</feature>
<dbReference type="EMBL" id="FNVG01000027">
    <property type="protein sequence ID" value="SEG65293.1"/>
    <property type="molecule type" value="Genomic_DNA"/>
</dbReference>
<proteinExistence type="inferred from homology"/>
<protein>
    <submittedName>
        <fullName evidence="10">Surface polysaccharide O-acyltransferase, integral membrane enzyme</fullName>
    </submittedName>
</protein>
<reference evidence="10" key="1">
    <citation type="submission" date="2016-10" db="EMBL/GenBank/DDBJ databases">
        <authorList>
            <person name="de Groot N.N."/>
        </authorList>
    </citation>
    <scope>NUCLEOTIDE SEQUENCE [LARGE SCALE GENOMIC DNA]</scope>
    <source>
        <strain evidence="10">CGMCC 1.7062</strain>
    </source>
</reference>
<keyword evidence="10" id="KW-0808">Transferase</keyword>
<keyword evidence="5 7" id="KW-1133">Transmembrane helix</keyword>
<feature type="transmembrane region" description="Helical" evidence="7">
    <location>
        <begin position="7"/>
        <end position="29"/>
    </location>
</feature>
<evidence type="ECO:0000256" key="5">
    <source>
        <dbReference type="ARBA" id="ARBA00022989"/>
    </source>
</evidence>
<dbReference type="OrthoDB" id="1072135at2"/>
<feature type="transmembrane region" description="Helical" evidence="7">
    <location>
        <begin position="307"/>
        <end position="327"/>
    </location>
</feature>
<sequence>MDKKHIFFFDGMRCVAALAVIVIHALGPYRHELGQIPMGEWITAITFNGFSRWAVPVFILITGALMLSDKRPFDMKYYLSRRLGKVLIPFVVWSLFYAYLSGWTIEGFSGDTVKEALAQSYHHQTYYHLGFFYYFIPLYVAIPFLQLLVRKFDDSALYALTGVWLLTTLLFLLRIDGPWSEQFWLYMGLLPLGYILYQKLPVTQGVVITAVILGVGAMILSSYMVVQGSVEEGRYYVGRWFSYKTLNTALAASMIFIVCKAYAENLAPSAKRVVRFISKYSLGVYLLHPLFLWPMNELGLHVGHPAYMVPFWVIVSGSLALATSWLLSLSSKTRWLLP</sequence>
<reference evidence="11" key="2">
    <citation type="submission" date="2016-10" db="EMBL/GenBank/DDBJ databases">
        <authorList>
            <person name="Varghese N."/>
            <person name="Submissions S."/>
        </authorList>
    </citation>
    <scope>NUCLEOTIDE SEQUENCE [LARGE SCALE GENOMIC DNA]</scope>
    <source>
        <strain evidence="11">CGMCC 1.7062</strain>
    </source>
</reference>
<feature type="transmembrane region" description="Helical" evidence="7">
    <location>
        <begin position="86"/>
        <end position="105"/>
    </location>
</feature>
<feature type="transmembrane region" description="Helical" evidence="7">
    <location>
        <begin position="206"/>
        <end position="226"/>
    </location>
</feature>
<dbReference type="RefSeq" id="WP_103881432.1">
    <property type="nucleotide sequence ID" value="NZ_FNVG01000017.1"/>
</dbReference>
<name>A0A1H6BXB5_9VIBR</name>
<feature type="transmembrane region" description="Helical" evidence="7">
    <location>
        <begin position="125"/>
        <end position="149"/>
    </location>
</feature>
<evidence type="ECO:0000256" key="6">
    <source>
        <dbReference type="ARBA" id="ARBA00023136"/>
    </source>
</evidence>
<dbReference type="PANTHER" id="PTHR40074">
    <property type="entry name" value="O-ACETYLTRANSFERASE WECH"/>
    <property type="match status" value="1"/>
</dbReference>
<evidence type="ECO:0000256" key="1">
    <source>
        <dbReference type="ARBA" id="ARBA00004651"/>
    </source>
</evidence>
<keyword evidence="10" id="KW-0012">Acyltransferase</keyword>
<keyword evidence="6 7" id="KW-0472">Membrane</keyword>
<gene>
    <name evidence="9" type="ORF">SAMN04488244_11787</name>
    <name evidence="10" type="ORF">SAMN04488244_12714</name>
</gene>
<evidence type="ECO:0000256" key="4">
    <source>
        <dbReference type="ARBA" id="ARBA00022692"/>
    </source>
</evidence>
<feature type="domain" description="Acyltransferase 3" evidence="8">
    <location>
        <begin position="8"/>
        <end position="328"/>
    </location>
</feature>
<feature type="transmembrane region" description="Helical" evidence="7">
    <location>
        <begin position="246"/>
        <end position="264"/>
    </location>
</feature>